<dbReference type="RefSeq" id="WP_255226594.1">
    <property type="nucleotide sequence ID" value="NZ_JAJEKE010000003.1"/>
</dbReference>
<dbReference type="InterPro" id="IPR029044">
    <property type="entry name" value="Nucleotide-diphossugar_trans"/>
</dbReference>
<evidence type="ECO:0000256" key="1">
    <source>
        <dbReference type="SAM" id="Phobius"/>
    </source>
</evidence>
<reference evidence="3 4" key="1">
    <citation type="submission" date="2021-10" db="EMBL/GenBank/DDBJ databases">
        <title>Lutispora strain m25 sp. nov., a thermophilic, non-spore-forming bacterium isolated from a lab-scale methanogenic bioreactor digesting anaerobic sludge.</title>
        <authorList>
            <person name="El Houari A."/>
            <person name="Mcdonald J."/>
        </authorList>
    </citation>
    <scope>NUCLEOTIDE SEQUENCE [LARGE SCALE GENOMIC DNA]</scope>
    <source>
        <strain evidence="4">m25</strain>
    </source>
</reference>
<evidence type="ECO:0000259" key="2">
    <source>
        <dbReference type="Pfam" id="PF12804"/>
    </source>
</evidence>
<dbReference type="EMBL" id="JAJEKE010000003">
    <property type="protein sequence ID" value="MCQ1529077.1"/>
    <property type="molecule type" value="Genomic_DNA"/>
</dbReference>
<accession>A0ABT1NCU8</accession>
<dbReference type="SUPFAM" id="SSF53448">
    <property type="entry name" value="Nucleotide-diphospho-sugar transferases"/>
    <property type="match status" value="1"/>
</dbReference>
<evidence type="ECO:0000313" key="3">
    <source>
        <dbReference type="EMBL" id="MCQ1529077.1"/>
    </source>
</evidence>
<protein>
    <submittedName>
        <fullName evidence="3">Nucleotidyltransferase family protein</fullName>
    </submittedName>
</protein>
<name>A0ABT1NCU8_9FIRM</name>
<sequence length="244" mass="27630">MNAIVLAGEKKGEKVNAIENKALLKINDKYMIDYVLDSLKKVPQIDKIAVIGDEEQLSKAIADKVDYVIQGTDSIVENIIMALDCFTGDKEILLLTCDIPMITHEALEHFIKNAREKNADLCYSIVEKSLNDERYPEVKRTYAKLKEGEFTGGNVFYFNPEIKDRCRDFADQMLKFRKSPAKMARILGFIFLIKLALGILTIDAIKKKCDKLLNINAAVVISPYPEIGNDVDKISDVEFVKKYL</sequence>
<proteinExistence type="predicted"/>
<keyword evidence="1" id="KW-0812">Transmembrane</keyword>
<organism evidence="3 4">
    <name type="scientific">Lutispora saccharofermentans</name>
    <dbReference type="NCBI Taxonomy" id="3024236"/>
    <lineage>
        <taxon>Bacteria</taxon>
        <taxon>Bacillati</taxon>
        <taxon>Bacillota</taxon>
        <taxon>Clostridia</taxon>
        <taxon>Lutisporales</taxon>
        <taxon>Lutisporaceae</taxon>
        <taxon>Lutispora</taxon>
    </lineage>
</organism>
<keyword evidence="4" id="KW-1185">Reference proteome</keyword>
<keyword evidence="1" id="KW-0472">Membrane</keyword>
<comment type="caution">
    <text evidence="3">The sequence shown here is derived from an EMBL/GenBank/DDBJ whole genome shotgun (WGS) entry which is preliminary data.</text>
</comment>
<feature type="domain" description="MobA-like NTP transferase" evidence="2">
    <location>
        <begin position="3"/>
        <end position="125"/>
    </location>
</feature>
<dbReference type="Proteomes" id="UP001651880">
    <property type="component" value="Unassembled WGS sequence"/>
</dbReference>
<keyword evidence="1" id="KW-1133">Transmembrane helix</keyword>
<dbReference type="Pfam" id="PF12804">
    <property type="entry name" value="NTP_transf_3"/>
    <property type="match status" value="1"/>
</dbReference>
<dbReference type="Gene3D" id="3.90.550.10">
    <property type="entry name" value="Spore Coat Polysaccharide Biosynthesis Protein SpsA, Chain A"/>
    <property type="match status" value="1"/>
</dbReference>
<gene>
    <name evidence="3" type="ORF">LJD61_05885</name>
</gene>
<dbReference type="InterPro" id="IPR025877">
    <property type="entry name" value="MobA-like_NTP_Trfase"/>
</dbReference>
<feature type="transmembrane region" description="Helical" evidence="1">
    <location>
        <begin position="183"/>
        <end position="202"/>
    </location>
</feature>
<evidence type="ECO:0000313" key="4">
    <source>
        <dbReference type="Proteomes" id="UP001651880"/>
    </source>
</evidence>